<dbReference type="AlphaFoldDB" id="A0A437RAH4"/>
<dbReference type="InterPro" id="IPR050410">
    <property type="entry name" value="CCR4/nocturin_mRNA_transcr"/>
</dbReference>
<keyword evidence="2" id="KW-0255">Endonuclease</keyword>
<organism evidence="2 3">
    <name type="scientific">Rubrivivax rivuli</name>
    <dbReference type="NCBI Taxonomy" id="1862385"/>
    <lineage>
        <taxon>Bacteria</taxon>
        <taxon>Pseudomonadati</taxon>
        <taxon>Pseudomonadota</taxon>
        <taxon>Betaproteobacteria</taxon>
        <taxon>Burkholderiales</taxon>
        <taxon>Sphaerotilaceae</taxon>
        <taxon>Rubrivivax</taxon>
    </lineage>
</organism>
<keyword evidence="2" id="KW-0269">Exonuclease</keyword>
<dbReference type="EMBL" id="SACR01000006">
    <property type="protein sequence ID" value="RVU43810.1"/>
    <property type="molecule type" value="Genomic_DNA"/>
</dbReference>
<name>A0A437RAH4_9BURK</name>
<dbReference type="InterPro" id="IPR036691">
    <property type="entry name" value="Endo/exonu/phosph_ase_sf"/>
</dbReference>
<keyword evidence="2" id="KW-0378">Hydrolase</keyword>
<evidence type="ECO:0000313" key="2">
    <source>
        <dbReference type="EMBL" id="RVU43810.1"/>
    </source>
</evidence>
<reference evidence="2 3" key="1">
    <citation type="submission" date="2019-01" db="EMBL/GenBank/DDBJ databases">
        <authorList>
            <person name="Chen W.-M."/>
        </authorList>
    </citation>
    <scope>NUCLEOTIDE SEQUENCE [LARGE SCALE GENOMIC DNA]</scope>
    <source>
        <strain evidence="2 3">KYPY4</strain>
    </source>
</reference>
<dbReference type="CDD" id="cd09083">
    <property type="entry name" value="EEP-1"/>
    <property type="match status" value="1"/>
</dbReference>
<proteinExistence type="predicted"/>
<comment type="caution">
    <text evidence="2">The sequence shown here is derived from an EMBL/GenBank/DDBJ whole genome shotgun (WGS) entry which is preliminary data.</text>
</comment>
<keyword evidence="2" id="KW-0540">Nuclease</keyword>
<sequence length="284" mass="31391">MSGSSGLRLKTWAVVLLGLCLGWAVQAQPFNAATYNLRFNTASDGPNAWPHRRDAVKALVRHHEIDLLGTQEGLIDQIEDLEALPGLARVGVGRDDGRRAGEHSALFFRTERFALLANGDFWLSPTPEVPGKGWDARCCHRLATWARLRDRANGRVFVAFSVHFDHEGVVARRESARLMLRKMREIAGDAPALLLGDLNATPESEPVQILLTGLRDARNLSATPPEGPVGTFNGFKPDAPLLARIDYVLLSPQWRVLRYAALADRVEGRFPSDHLPVVTRLSLE</sequence>
<accession>A0A437RAH4</accession>
<dbReference type="PANTHER" id="PTHR12121:SF36">
    <property type="entry name" value="ENDONUCLEASE_EXONUCLEASE_PHOSPHATASE DOMAIN-CONTAINING PROTEIN"/>
    <property type="match status" value="1"/>
</dbReference>
<dbReference type="SUPFAM" id="SSF56219">
    <property type="entry name" value="DNase I-like"/>
    <property type="match status" value="1"/>
</dbReference>
<dbReference type="GO" id="GO:0000175">
    <property type="term" value="F:3'-5'-RNA exonuclease activity"/>
    <property type="evidence" value="ECO:0007669"/>
    <property type="project" value="TreeGrafter"/>
</dbReference>
<dbReference type="PANTHER" id="PTHR12121">
    <property type="entry name" value="CARBON CATABOLITE REPRESSOR PROTEIN 4"/>
    <property type="match status" value="1"/>
</dbReference>
<dbReference type="Gene3D" id="3.60.10.10">
    <property type="entry name" value="Endonuclease/exonuclease/phosphatase"/>
    <property type="match status" value="1"/>
</dbReference>
<dbReference type="Pfam" id="PF03372">
    <property type="entry name" value="Exo_endo_phos"/>
    <property type="match status" value="1"/>
</dbReference>
<keyword evidence="3" id="KW-1185">Reference proteome</keyword>
<feature type="domain" description="Endonuclease/exonuclease/phosphatase" evidence="1">
    <location>
        <begin position="33"/>
        <end position="274"/>
    </location>
</feature>
<dbReference type="InterPro" id="IPR005135">
    <property type="entry name" value="Endo/exonuclease/phosphatase"/>
</dbReference>
<evidence type="ECO:0000313" key="3">
    <source>
        <dbReference type="Proteomes" id="UP000285575"/>
    </source>
</evidence>
<protein>
    <submittedName>
        <fullName evidence="2">Endonuclease/exonuclease/phosphatase family protein</fullName>
    </submittedName>
</protein>
<gene>
    <name evidence="2" type="ORF">EOE66_19265</name>
</gene>
<dbReference type="GO" id="GO:0004519">
    <property type="term" value="F:endonuclease activity"/>
    <property type="evidence" value="ECO:0007669"/>
    <property type="project" value="UniProtKB-KW"/>
</dbReference>
<dbReference type="Proteomes" id="UP000285575">
    <property type="component" value="Unassembled WGS sequence"/>
</dbReference>
<dbReference type="OrthoDB" id="9793162at2"/>
<evidence type="ECO:0000259" key="1">
    <source>
        <dbReference type="Pfam" id="PF03372"/>
    </source>
</evidence>